<dbReference type="InterPro" id="IPR052205">
    <property type="entry name" value="FliO/MopB"/>
</dbReference>
<evidence type="ECO:0000256" key="3">
    <source>
        <dbReference type="ARBA" id="ARBA00022989"/>
    </source>
</evidence>
<gene>
    <name evidence="8" type="ORF">Tchl_0371</name>
</gene>
<comment type="similarity">
    <text evidence="6 7">Belongs to the FliO/MopB family.</text>
</comment>
<keyword evidence="1 7" id="KW-1003">Cell membrane</keyword>
<evidence type="ECO:0000256" key="1">
    <source>
        <dbReference type="ARBA" id="ARBA00022475"/>
    </source>
</evidence>
<comment type="subcellular location">
    <subcellularLocation>
        <location evidence="7">Cell membrane</location>
    </subcellularLocation>
    <subcellularLocation>
        <location evidence="7">Bacterial flagellum basal body</location>
    </subcellularLocation>
</comment>
<dbReference type="AlphaFoldDB" id="A0A1H5W9T3"/>
<dbReference type="Proteomes" id="UP000185739">
    <property type="component" value="Chromosome"/>
</dbReference>
<sequence length="130" mass="13239">MSASPAASAALEAGAADSLFGLALFGRSAAALALVLVLIFACAALLRRFGPARVAGAGCRLRRVGTLALGGRERVEVVEVEGRWLVLGVGAGGVRLLERIEPAPTAPAAPARSFATELRARIGTPPPEAR</sequence>
<keyword evidence="8" id="KW-0282">Flagellum</keyword>
<accession>A0A1H5W9T3</accession>
<evidence type="ECO:0000256" key="4">
    <source>
        <dbReference type="ARBA" id="ARBA00023136"/>
    </source>
</evidence>
<dbReference type="STRING" id="96773.Tchl_0371"/>
<proteinExistence type="inferred from homology"/>
<evidence type="ECO:0000256" key="5">
    <source>
        <dbReference type="ARBA" id="ARBA00023143"/>
    </source>
</evidence>
<dbReference type="InterPro" id="IPR022781">
    <property type="entry name" value="Flagellar_biosynth_FliO"/>
</dbReference>
<feature type="transmembrane region" description="Helical" evidence="7">
    <location>
        <begin position="25"/>
        <end position="46"/>
    </location>
</feature>
<evidence type="ECO:0000256" key="6">
    <source>
        <dbReference type="ARBA" id="ARBA00037937"/>
    </source>
</evidence>
<dbReference type="GO" id="GO:0005886">
    <property type="term" value="C:plasma membrane"/>
    <property type="evidence" value="ECO:0007669"/>
    <property type="project" value="UniProtKB-SubCell"/>
</dbReference>
<name>A0A1H5W9T3_9RHOO</name>
<evidence type="ECO:0000313" key="8">
    <source>
        <dbReference type="EMBL" id="APR03243.1"/>
    </source>
</evidence>
<dbReference type="KEGG" id="tcl:Tchl_0371"/>
<dbReference type="RefSeq" id="WP_075146887.1">
    <property type="nucleotide sequence ID" value="NZ_CP018839.1"/>
</dbReference>
<keyword evidence="3 7" id="KW-1133">Transmembrane helix</keyword>
<evidence type="ECO:0000256" key="2">
    <source>
        <dbReference type="ARBA" id="ARBA00022692"/>
    </source>
</evidence>
<dbReference type="GO" id="GO:0044781">
    <property type="term" value="P:bacterial-type flagellum organization"/>
    <property type="evidence" value="ECO:0007669"/>
    <property type="project" value="UniProtKB-UniRule"/>
</dbReference>
<keyword evidence="8" id="KW-0969">Cilium</keyword>
<dbReference type="PANTHER" id="PTHR38766">
    <property type="entry name" value="FLAGELLAR PROTEIN FLIO"/>
    <property type="match status" value="1"/>
</dbReference>
<keyword evidence="2 7" id="KW-0812">Transmembrane</keyword>
<dbReference type="GO" id="GO:0009425">
    <property type="term" value="C:bacterial-type flagellum basal body"/>
    <property type="evidence" value="ECO:0007669"/>
    <property type="project" value="UniProtKB-SubCell"/>
</dbReference>
<keyword evidence="9" id="KW-1185">Reference proteome</keyword>
<reference evidence="8 9" key="1">
    <citation type="submission" date="2016-12" db="EMBL/GenBank/DDBJ databases">
        <title>Complete genome sequence of Thauera chlorobenzoica, a Betaproteobacterium degrading haloaromatics anaerobically to CO2 and halides.</title>
        <authorList>
            <person name="Goris T."/>
            <person name="Mergelsberg M."/>
            <person name="Boll M."/>
        </authorList>
    </citation>
    <scope>NUCLEOTIDE SEQUENCE [LARGE SCALE GENOMIC DNA]</scope>
    <source>
        <strain evidence="8 9">3CB1</strain>
    </source>
</reference>
<evidence type="ECO:0000256" key="7">
    <source>
        <dbReference type="RuleBase" id="RU362064"/>
    </source>
</evidence>
<organism evidence="8 9">
    <name type="scientific">Thauera chlorobenzoica</name>
    <dbReference type="NCBI Taxonomy" id="96773"/>
    <lineage>
        <taxon>Bacteria</taxon>
        <taxon>Pseudomonadati</taxon>
        <taxon>Pseudomonadota</taxon>
        <taxon>Betaproteobacteria</taxon>
        <taxon>Rhodocyclales</taxon>
        <taxon>Zoogloeaceae</taxon>
        <taxon>Thauera</taxon>
    </lineage>
</organism>
<dbReference type="PANTHER" id="PTHR38766:SF1">
    <property type="entry name" value="FLAGELLAR PROTEIN FLIO"/>
    <property type="match status" value="1"/>
</dbReference>
<protein>
    <recommendedName>
        <fullName evidence="7">Flagellar protein</fullName>
    </recommendedName>
</protein>
<evidence type="ECO:0000313" key="9">
    <source>
        <dbReference type="Proteomes" id="UP000185739"/>
    </source>
</evidence>
<dbReference type="NCBIfam" id="TIGR03500">
    <property type="entry name" value="FliO_TIGR"/>
    <property type="match status" value="1"/>
</dbReference>
<dbReference type="Pfam" id="PF04347">
    <property type="entry name" value="FliO"/>
    <property type="match status" value="1"/>
</dbReference>
<keyword evidence="5 7" id="KW-0975">Bacterial flagellum</keyword>
<keyword evidence="8" id="KW-0966">Cell projection</keyword>
<dbReference type="EMBL" id="CP018839">
    <property type="protein sequence ID" value="APR03243.1"/>
    <property type="molecule type" value="Genomic_DNA"/>
</dbReference>
<keyword evidence="4 7" id="KW-0472">Membrane</keyword>